<dbReference type="Proteomes" id="UP000318878">
    <property type="component" value="Unassembled WGS sequence"/>
</dbReference>
<accession>A0A5C5VMH5</accession>
<protein>
    <submittedName>
        <fullName evidence="2">LTXXQ motif protein</fullName>
    </submittedName>
</protein>
<dbReference type="Gene3D" id="1.20.120.1490">
    <property type="match status" value="1"/>
</dbReference>
<dbReference type="EMBL" id="SJPF01000001">
    <property type="protein sequence ID" value="TWT39210.1"/>
    <property type="molecule type" value="Genomic_DNA"/>
</dbReference>
<feature type="signal peptide" evidence="1">
    <location>
        <begin position="1"/>
        <end position="23"/>
    </location>
</feature>
<dbReference type="RefSeq" id="WP_146429398.1">
    <property type="nucleotide sequence ID" value="NZ_SJPF01000001.1"/>
</dbReference>
<dbReference type="AlphaFoldDB" id="A0A5C5VMH5"/>
<evidence type="ECO:0000256" key="1">
    <source>
        <dbReference type="SAM" id="SignalP"/>
    </source>
</evidence>
<dbReference type="OrthoDB" id="289967at2"/>
<organism evidence="2 3">
    <name type="scientific">Blastopirellula retiformator</name>
    <dbReference type="NCBI Taxonomy" id="2527970"/>
    <lineage>
        <taxon>Bacteria</taxon>
        <taxon>Pseudomonadati</taxon>
        <taxon>Planctomycetota</taxon>
        <taxon>Planctomycetia</taxon>
        <taxon>Pirellulales</taxon>
        <taxon>Pirellulaceae</taxon>
        <taxon>Blastopirellula</taxon>
    </lineage>
</organism>
<keyword evidence="1" id="KW-0732">Signal</keyword>
<gene>
    <name evidence="2" type="ORF">Enr8_09060</name>
</gene>
<feature type="chain" id="PRO_5022831509" evidence="1">
    <location>
        <begin position="24"/>
        <end position="164"/>
    </location>
</feature>
<name>A0A5C5VMH5_9BACT</name>
<evidence type="ECO:0000313" key="3">
    <source>
        <dbReference type="Proteomes" id="UP000318878"/>
    </source>
</evidence>
<comment type="caution">
    <text evidence="2">The sequence shown here is derived from an EMBL/GenBank/DDBJ whole genome shotgun (WGS) entry which is preliminary data.</text>
</comment>
<reference evidence="2 3" key="1">
    <citation type="submission" date="2019-02" db="EMBL/GenBank/DDBJ databases">
        <title>Deep-cultivation of Planctomycetes and their phenomic and genomic characterization uncovers novel biology.</title>
        <authorList>
            <person name="Wiegand S."/>
            <person name="Jogler M."/>
            <person name="Boedeker C."/>
            <person name="Pinto D."/>
            <person name="Vollmers J."/>
            <person name="Rivas-Marin E."/>
            <person name="Kohn T."/>
            <person name="Peeters S.H."/>
            <person name="Heuer A."/>
            <person name="Rast P."/>
            <person name="Oberbeckmann S."/>
            <person name="Bunk B."/>
            <person name="Jeske O."/>
            <person name="Meyerdierks A."/>
            <person name="Storesund J.E."/>
            <person name="Kallscheuer N."/>
            <person name="Luecker S."/>
            <person name="Lage O.M."/>
            <person name="Pohl T."/>
            <person name="Merkel B.J."/>
            <person name="Hornburger P."/>
            <person name="Mueller R.-W."/>
            <person name="Bruemmer F."/>
            <person name="Labrenz M."/>
            <person name="Spormann A.M."/>
            <person name="Op Den Camp H."/>
            <person name="Overmann J."/>
            <person name="Amann R."/>
            <person name="Jetten M.S.M."/>
            <person name="Mascher T."/>
            <person name="Medema M.H."/>
            <person name="Devos D.P."/>
            <person name="Kaster A.-K."/>
            <person name="Ovreas L."/>
            <person name="Rohde M."/>
            <person name="Galperin M.Y."/>
            <person name="Jogler C."/>
        </authorList>
    </citation>
    <scope>NUCLEOTIDE SEQUENCE [LARGE SCALE GENOMIC DNA]</scope>
    <source>
        <strain evidence="2 3">Enr8</strain>
    </source>
</reference>
<proteinExistence type="predicted"/>
<evidence type="ECO:0000313" key="2">
    <source>
        <dbReference type="EMBL" id="TWT39210.1"/>
    </source>
</evidence>
<sequence length="164" mass="17425" precursor="true">MKNVVRTALILTFAALIALPAFAADKAEKKGKKKPAAGAGVFAVVSKIELTDAQKEQVAALKKEFGGKLAEANKAVGLTDDQKAARKTAMAEVKDKGLKGKEAREYIMGKVNLSSEQQAAQKELGALTQVVRTKLIAILTPEQKEAAGIKDAPAKKKRKEKAAK</sequence>
<keyword evidence="3" id="KW-1185">Reference proteome</keyword>